<feature type="region of interest" description="Disordered" evidence="1">
    <location>
        <begin position="699"/>
        <end position="723"/>
    </location>
</feature>
<feature type="compositionally biased region" description="Gly residues" evidence="1">
    <location>
        <begin position="576"/>
        <end position="586"/>
    </location>
</feature>
<evidence type="ECO:0000313" key="2">
    <source>
        <dbReference type="EMBL" id="KAG2491915.1"/>
    </source>
</evidence>
<name>A0A835Y3L5_9CHLO</name>
<gene>
    <name evidence="2" type="ORF">HYH03_009862</name>
</gene>
<feature type="compositionally biased region" description="Low complexity" evidence="1">
    <location>
        <begin position="213"/>
        <end position="233"/>
    </location>
</feature>
<evidence type="ECO:0000313" key="3">
    <source>
        <dbReference type="Proteomes" id="UP000612055"/>
    </source>
</evidence>
<evidence type="ECO:0000256" key="1">
    <source>
        <dbReference type="SAM" id="MobiDB-lite"/>
    </source>
</evidence>
<feature type="compositionally biased region" description="Basic residues" evidence="1">
    <location>
        <begin position="701"/>
        <end position="713"/>
    </location>
</feature>
<feature type="region of interest" description="Disordered" evidence="1">
    <location>
        <begin position="110"/>
        <end position="301"/>
    </location>
</feature>
<feature type="compositionally biased region" description="Gly residues" evidence="1">
    <location>
        <begin position="67"/>
        <end position="83"/>
    </location>
</feature>
<feature type="region of interest" description="Disordered" evidence="1">
    <location>
        <begin position="60"/>
        <end position="87"/>
    </location>
</feature>
<comment type="caution">
    <text evidence="2">The sequence shown here is derived from an EMBL/GenBank/DDBJ whole genome shotgun (WGS) entry which is preliminary data.</text>
</comment>
<accession>A0A835Y3L5</accession>
<dbReference type="PROSITE" id="PS50096">
    <property type="entry name" value="IQ"/>
    <property type="match status" value="1"/>
</dbReference>
<dbReference type="EMBL" id="JAEHOE010000049">
    <property type="protein sequence ID" value="KAG2491915.1"/>
    <property type="molecule type" value="Genomic_DNA"/>
</dbReference>
<dbReference type="OrthoDB" id="545736at2759"/>
<feature type="compositionally biased region" description="Gly residues" evidence="1">
    <location>
        <begin position="893"/>
        <end position="917"/>
    </location>
</feature>
<sequence>MASSLPSVHRGAVLLGTPGAASLPPPSGPPVVVNSSWTHRFSDEGLDAGRAGSPFMLIRSGATSLPGAGGPGPGGALGGGGGSQQELPTTAEGLHRYLRDKVSAALSAARPPLASTAGFTSPAPYSLYTISPPGSPQRPGRDASPPDRPPPTAGTDRSMSPPPGGRMISHDAFVSRPSTSAAERIRLFTGSSHDLRSSLARSGPGSGPGSGAGATPSASVPSTPSAAQAAAARDMARARSRARASQPYPAPPGSPHASPHGPLHAPPPGAIQPYQMEVLALPPPPRTAPAGATRSTSPRPSILAMHPVGSGSAAAAVAVMAASQAQISRAQAAATAAQKLDRLVALDVEAQLSTADSPKSVTTLTPGSLDGMGHPVLIAADGARIHKKIDRHLPRHAATRMNAGAPARLDELGLLPDLAMDPELSYIDNFYGTADDEGEPGQGPGQGFVSPRPQTSPATLPRVGARGFSRGGGGPVGLLNMRAGAARAGGGGGGGMNRSHSSSPGMRRRLAGNDGTNGSGGAAGSGTADPGGGVRPSRMGGGPAGPSTAATTPGGDGRPSPTSALELRAGESFTGPGLGLSIGGGDNSYSGGPLSPDGGGGSPKLFGMYMPKEDPLGLWMGKRMTKTEMVVEKRLYAMRHNPGMRLELEGRMRLELEGRAGDALRARAAQQAEVAAISQQREAEAAARKAQLRADLEARRRGLAPRHNARSPKRGPQGLTRDAKRALERRLMEERFDEVRGPLSRDEAAARIQAAWRMYRQRRSYLRTRGLIIRLQRACRLRYCVVRTTRRHRTAAHLLLDFLQAIIGTRQASAAMDLRELHSNYLRRRLLEKKGDLRYQTAVAILVREWDMVESRILALGTRAHRMNLKGAGNAAIAAVGFAAVAIGGGDGSGSGGGAKGGKGGKGGDKGGGGGGGEPDHLSDVAGDAGSAAHGTRLLGRALEARRKGVMLVAEGTGDLNKQLTVEHALAHAVATDKVVQENREPVAAEVKAAVCACYMEHKSHAYNALVGVIWLRRARWFGLFKQQRQMAMARSVVATGSAWQEMDELTLQATVALAGPLPQLPRMRITATLRELRCLMQAGVQEAALFTAYMVRGGIHELEKRLHNEMLMRSSFGRILSGNNVPRARESRDSNSPAQLSGLAPSLPLPRQSNNGGGAGPASPRGMPPRRISLAGLPPGGGGGGAGASVPPSPFHAAALRRTATMDPHVMDSPTPMRATGLGFVASLATAPSAPSTPLGGTRSRRGMMLGGASRARIDPAAINPTTDPNLDTISEVGSADTTISTAQMVLNSGPAAARARFLASQPSQKAGVAQLKERWWRDAVVRVDACLKKRYKMNNVSLVVALEDTTAPAIELFASRLSEINANPEKAEALLAALPGGGLPAGVAST</sequence>
<dbReference type="Proteomes" id="UP000612055">
    <property type="component" value="Unassembled WGS sequence"/>
</dbReference>
<protein>
    <submittedName>
        <fullName evidence="2">Uncharacterized protein</fullName>
    </submittedName>
</protein>
<feature type="compositionally biased region" description="Low complexity" evidence="1">
    <location>
        <begin position="288"/>
        <end position="298"/>
    </location>
</feature>
<feature type="region of interest" description="Disordered" evidence="1">
    <location>
        <begin position="1124"/>
        <end position="1192"/>
    </location>
</feature>
<feature type="region of interest" description="Disordered" evidence="1">
    <location>
        <begin position="429"/>
        <end position="603"/>
    </location>
</feature>
<feature type="compositionally biased region" description="Gly residues" evidence="1">
    <location>
        <begin position="1179"/>
        <end position="1188"/>
    </location>
</feature>
<proteinExistence type="predicted"/>
<organism evidence="2 3">
    <name type="scientific">Edaphochlamys debaryana</name>
    <dbReference type="NCBI Taxonomy" id="47281"/>
    <lineage>
        <taxon>Eukaryota</taxon>
        <taxon>Viridiplantae</taxon>
        <taxon>Chlorophyta</taxon>
        <taxon>core chlorophytes</taxon>
        <taxon>Chlorophyceae</taxon>
        <taxon>CS clade</taxon>
        <taxon>Chlamydomonadales</taxon>
        <taxon>Chlamydomonadales incertae sedis</taxon>
        <taxon>Edaphochlamys</taxon>
    </lineage>
</organism>
<keyword evidence="3" id="KW-1185">Reference proteome</keyword>
<feature type="compositionally biased region" description="Gly residues" evidence="1">
    <location>
        <begin position="487"/>
        <end position="496"/>
    </location>
</feature>
<reference evidence="2" key="1">
    <citation type="journal article" date="2020" name="bioRxiv">
        <title>Comparative genomics of Chlamydomonas.</title>
        <authorList>
            <person name="Craig R.J."/>
            <person name="Hasan A.R."/>
            <person name="Ness R.W."/>
            <person name="Keightley P.D."/>
        </authorList>
    </citation>
    <scope>NUCLEOTIDE SEQUENCE</scope>
    <source>
        <strain evidence="2">CCAP 11/70</strain>
    </source>
</reference>
<feature type="compositionally biased region" description="Gly residues" evidence="1">
    <location>
        <begin position="515"/>
        <end position="544"/>
    </location>
</feature>
<feature type="region of interest" description="Disordered" evidence="1">
    <location>
        <begin position="15"/>
        <end position="36"/>
    </location>
</feature>
<feature type="region of interest" description="Disordered" evidence="1">
    <location>
        <begin position="893"/>
        <end position="929"/>
    </location>
</feature>